<reference evidence="1 2" key="1">
    <citation type="submission" date="2021-06" db="EMBL/GenBank/DDBJ databases">
        <authorList>
            <person name="Kallberg Y."/>
            <person name="Tangrot J."/>
            <person name="Rosling A."/>
        </authorList>
    </citation>
    <scope>NUCLEOTIDE SEQUENCE [LARGE SCALE GENOMIC DNA]</scope>
    <source>
        <strain evidence="1 2">120-4 pot B 10/14</strain>
    </source>
</reference>
<accession>A0ABN7XCF2</accession>
<feature type="non-terminal residue" evidence="1">
    <location>
        <position position="92"/>
    </location>
</feature>
<proteinExistence type="predicted"/>
<name>A0ABN7XCF2_GIGMA</name>
<dbReference type="EMBL" id="CAJVQB010113436">
    <property type="protein sequence ID" value="CAG8852567.1"/>
    <property type="molecule type" value="Genomic_DNA"/>
</dbReference>
<evidence type="ECO:0000313" key="2">
    <source>
        <dbReference type="Proteomes" id="UP000789901"/>
    </source>
</evidence>
<comment type="caution">
    <text evidence="1">The sequence shown here is derived from an EMBL/GenBank/DDBJ whole genome shotgun (WGS) entry which is preliminary data.</text>
</comment>
<organism evidence="1 2">
    <name type="scientific">Gigaspora margarita</name>
    <dbReference type="NCBI Taxonomy" id="4874"/>
    <lineage>
        <taxon>Eukaryota</taxon>
        <taxon>Fungi</taxon>
        <taxon>Fungi incertae sedis</taxon>
        <taxon>Mucoromycota</taxon>
        <taxon>Glomeromycotina</taxon>
        <taxon>Glomeromycetes</taxon>
        <taxon>Diversisporales</taxon>
        <taxon>Gigasporaceae</taxon>
        <taxon>Gigaspora</taxon>
    </lineage>
</organism>
<evidence type="ECO:0000313" key="1">
    <source>
        <dbReference type="EMBL" id="CAG8852567.1"/>
    </source>
</evidence>
<dbReference type="Proteomes" id="UP000789901">
    <property type="component" value="Unassembled WGS sequence"/>
</dbReference>
<protein>
    <submittedName>
        <fullName evidence="1">44183_t:CDS:1</fullName>
    </submittedName>
</protein>
<gene>
    <name evidence="1" type="ORF">GMARGA_LOCUS41388</name>
</gene>
<keyword evidence="2" id="KW-1185">Reference proteome</keyword>
<feature type="non-terminal residue" evidence="1">
    <location>
        <position position="1"/>
    </location>
</feature>
<sequence>IPSPTTQAYKEELNSISQKVTKQKQVTISQIIIQKKANKWLYKLLKELGLIKDSSSLITQIYNDYKLSKKQGSIADEGIEEKYLKADEIVPE</sequence>